<sequence length="239" mass="25380">MTIDIVPITASDFRLAPGAWPMPAEIRAKVPGIWAEVVAKNPHVWDGRILGFTPPVLDGEGVFRSEAREDSYSAFLAWRALGFPDIGTVHIFGTTLIESADGALIFGVMGGKTINAGRVYPPGGALEPRDVRADGVVDAETCIATELHEETGLRMEDGRAGQLLAIVDGPRIAIARRLSFDLSAEALVARIHANLAAQDDPELSDVVACRKAADGEAAGDLAPYARVVLDAFAAGRLWV</sequence>
<keyword evidence="2" id="KW-1185">Reference proteome</keyword>
<organism evidence="1 2">
    <name type="scientific">Devosia sediminis</name>
    <dbReference type="NCBI Taxonomy" id="2798801"/>
    <lineage>
        <taxon>Bacteria</taxon>
        <taxon>Pseudomonadati</taxon>
        <taxon>Pseudomonadota</taxon>
        <taxon>Alphaproteobacteria</taxon>
        <taxon>Hyphomicrobiales</taxon>
        <taxon>Devosiaceae</taxon>
        <taxon>Devosia</taxon>
    </lineage>
</organism>
<protein>
    <submittedName>
        <fullName evidence="1">NUDIX hydrolase</fullName>
    </submittedName>
</protein>
<evidence type="ECO:0000313" key="2">
    <source>
        <dbReference type="Proteomes" id="UP000602124"/>
    </source>
</evidence>
<name>A0A934IRG4_9HYPH</name>
<reference evidence="1" key="1">
    <citation type="submission" date="2020-12" db="EMBL/GenBank/DDBJ databases">
        <title>Devosia sp. MSA67 isolated from Mo River.</title>
        <authorList>
            <person name="Ma F."/>
            <person name="Zi Z."/>
        </authorList>
    </citation>
    <scope>NUCLEOTIDE SEQUENCE</scope>
    <source>
        <strain evidence="1">MSA67</strain>
    </source>
</reference>
<gene>
    <name evidence="1" type="ORF">JEQ47_03775</name>
</gene>
<dbReference type="EMBL" id="JAEKMH010000001">
    <property type="protein sequence ID" value="MBJ3783831.1"/>
    <property type="molecule type" value="Genomic_DNA"/>
</dbReference>
<evidence type="ECO:0000313" key="1">
    <source>
        <dbReference type="EMBL" id="MBJ3783831.1"/>
    </source>
</evidence>
<dbReference type="AlphaFoldDB" id="A0A934IRG4"/>
<comment type="caution">
    <text evidence="1">The sequence shown here is derived from an EMBL/GenBank/DDBJ whole genome shotgun (WGS) entry which is preliminary data.</text>
</comment>
<dbReference type="SUPFAM" id="SSF55811">
    <property type="entry name" value="Nudix"/>
    <property type="match status" value="1"/>
</dbReference>
<proteinExistence type="predicted"/>
<keyword evidence="1" id="KW-0378">Hydrolase</keyword>
<dbReference type="InterPro" id="IPR015797">
    <property type="entry name" value="NUDIX_hydrolase-like_dom_sf"/>
</dbReference>
<dbReference type="Proteomes" id="UP000602124">
    <property type="component" value="Unassembled WGS sequence"/>
</dbReference>
<dbReference type="GO" id="GO:0016787">
    <property type="term" value="F:hydrolase activity"/>
    <property type="evidence" value="ECO:0007669"/>
    <property type="project" value="UniProtKB-KW"/>
</dbReference>
<accession>A0A934IRG4</accession>
<dbReference type="RefSeq" id="WP_198875044.1">
    <property type="nucleotide sequence ID" value="NZ_JAEKMH010000001.1"/>
</dbReference>